<reference evidence="1 2" key="1">
    <citation type="submission" date="2024-04" db="EMBL/GenBank/DDBJ databases">
        <title>Complete genome sequence of Fusarium acuminatum.</title>
        <authorList>
            <person name="Lan B."/>
        </authorList>
    </citation>
    <scope>NUCLEOTIDE SEQUENCE [LARGE SCALE GENOMIC DNA]</scope>
    <source>
        <strain evidence="1">1A</strain>
    </source>
</reference>
<dbReference type="Proteomes" id="UP001489902">
    <property type="component" value="Chromosome 5"/>
</dbReference>
<name>A0ABZ2X5B1_9HYPO</name>
<sequence>MSGLVLSCPETSVGRPNGTEDFSHEPPTVSLAGSYYFFSGPKRSYGVVHKEISSITKLDFDHTHGDRNSEYIILGPNLRFFRCSRNWKGYVASQKLKGNSDFEDYEDVTDLFTEHDVERPPFLYLGPNKTFYTRVADGTEKWKLSNEITCNGLQVTSNAVRSAAESLWLGVEGAWVAQYRDTRFRFDLKGQYKGLEKVMRKKQDEEVSINGLALNVADGRSYACVFNDGTVVYEAGRARFDGKEFEYWCEQNFRFTQRLTFA</sequence>
<gene>
    <name evidence="1" type="ORF">QYS62_009078</name>
</gene>
<proteinExistence type="predicted"/>
<keyword evidence="2" id="KW-1185">Reference proteome</keyword>
<evidence type="ECO:0000313" key="2">
    <source>
        <dbReference type="Proteomes" id="UP001489902"/>
    </source>
</evidence>
<accession>A0ABZ2X5B1</accession>
<dbReference type="EMBL" id="CP151264">
    <property type="protein sequence ID" value="WZH47915.1"/>
    <property type="molecule type" value="Genomic_DNA"/>
</dbReference>
<protein>
    <submittedName>
        <fullName evidence="1">Uncharacterized protein</fullName>
    </submittedName>
</protein>
<organism evidence="1 2">
    <name type="scientific">Fusarium acuminatum</name>
    <dbReference type="NCBI Taxonomy" id="5515"/>
    <lineage>
        <taxon>Eukaryota</taxon>
        <taxon>Fungi</taxon>
        <taxon>Dikarya</taxon>
        <taxon>Ascomycota</taxon>
        <taxon>Pezizomycotina</taxon>
        <taxon>Sordariomycetes</taxon>
        <taxon>Hypocreomycetidae</taxon>
        <taxon>Hypocreales</taxon>
        <taxon>Nectriaceae</taxon>
        <taxon>Fusarium</taxon>
        <taxon>Fusarium tricinctum species complex</taxon>
    </lineage>
</organism>
<evidence type="ECO:0000313" key="1">
    <source>
        <dbReference type="EMBL" id="WZH47915.1"/>
    </source>
</evidence>